<dbReference type="PANTHER" id="PTHR46323">
    <property type="entry name" value="BETA-GALACTOSIDASE"/>
    <property type="match status" value="1"/>
</dbReference>
<dbReference type="Proteomes" id="UP000632377">
    <property type="component" value="Unassembled WGS sequence"/>
</dbReference>
<dbReference type="RefSeq" id="WP_202749155.1">
    <property type="nucleotide sequence ID" value="NZ_JAESWC010000004.1"/>
</dbReference>
<dbReference type="SUPFAM" id="SSF74650">
    <property type="entry name" value="Galactose mutarotase-like"/>
    <property type="match status" value="1"/>
</dbReference>
<dbReference type="InterPro" id="IPR011013">
    <property type="entry name" value="Gal_mutarotase_sf_dom"/>
</dbReference>
<dbReference type="EMBL" id="JAESWC010000004">
    <property type="protein sequence ID" value="MBL4936407.1"/>
    <property type="molecule type" value="Genomic_DNA"/>
</dbReference>
<dbReference type="Pfam" id="PF16353">
    <property type="entry name" value="LacZ_4"/>
    <property type="match status" value="1"/>
</dbReference>
<evidence type="ECO:0000259" key="9">
    <source>
        <dbReference type="SMART" id="SM01038"/>
    </source>
</evidence>
<protein>
    <recommendedName>
        <fullName evidence="4 8">Beta-galactosidase</fullName>
        <ecNumber evidence="3 8">3.2.1.23</ecNumber>
    </recommendedName>
    <alternativeName>
        <fullName evidence="7 8">Lactase</fullName>
    </alternativeName>
</protein>
<evidence type="ECO:0000256" key="7">
    <source>
        <dbReference type="ARBA" id="ARBA00032230"/>
    </source>
</evidence>
<dbReference type="InterPro" id="IPR013783">
    <property type="entry name" value="Ig-like_fold"/>
</dbReference>
<accession>A0ABS1TAM8</accession>
<dbReference type="PROSITE" id="PS00608">
    <property type="entry name" value="GLYCOSYL_HYDROL_F2_2"/>
    <property type="match status" value="1"/>
</dbReference>
<comment type="caution">
    <text evidence="10">The sequence shown here is derived from an EMBL/GenBank/DDBJ whole genome shotgun (WGS) entry which is preliminary data.</text>
</comment>
<feature type="domain" description="Beta galactosidase small chain/" evidence="9">
    <location>
        <begin position="754"/>
        <end position="1024"/>
    </location>
</feature>
<evidence type="ECO:0000256" key="5">
    <source>
        <dbReference type="ARBA" id="ARBA00022801"/>
    </source>
</evidence>
<dbReference type="Pfam" id="PF00703">
    <property type="entry name" value="Glyco_hydro_2"/>
    <property type="match status" value="1"/>
</dbReference>
<evidence type="ECO:0000256" key="1">
    <source>
        <dbReference type="ARBA" id="ARBA00001412"/>
    </source>
</evidence>
<dbReference type="Gene3D" id="2.70.98.10">
    <property type="match status" value="1"/>
</dbReference>
<dbReference type="InterPro" id="IPR036156">
    <property type="entry name" value="Beta-gal/glucu_dom_sf"/>
</dbReference>
<evidence type="ECO:0000256" key="4">
    <source>
        <dbReference type="ARBA" id="ARBA00013303"/>
    </source>
</evidence>
<dbReference type="InterPro" id="IPR014718">
    <property type="entry name" value="GH-type_carb-bd"/>
</dbReference>
<evidence type="ECO:0000256" key="6">
    <source>
        <dbReference type="ARBA" id="ARBA00023295"/>
    </source>
</evidence>
<dbReference type="SMART" id="SM01038">
    <property type="entry name" value="Bgal_small_N"/>
    <property type="match status" value="1"/>
</dbReference>
<proteinExistence type="inferred from homology"/>
<dbReference type="InterPro" id="IPR017853">
    <property type="entry name" value="GH"/>
</dbReference>
<dbReference type="SUPFAM" id="SSF49303">
    <property type="entry name" value="beta-Galactosidase/glucuronidase domain"/>
    <property type="match status" value="2"/>
</dbReference>
<dbReference type="SUPFAM" id="SSF49785">
    <property type="entry name" value="Galactose-binding domain-like"/>
    <property type="match status" value="1"/>
</dbReference>
<dbReference type="Gene3D" id="2.60.120.260">
    <property type="entry name" value="Galactose-binding domain-like"/>
    <property type="match status" value="1"/>
</dbReference>
<dbReference type="InterPro" id="IPR023232">
    <property type="entry name" value="Glyco_hydro_2_AS"/>
</dbReference>
<evidence type="ECO:0000313" key="10">
    <source>
        <dbReference type="EMBL" id="MBL4936407.1"/>
    </source>
</evidence>
<organism evidence="10 11">
    <name type="scientific">Clostridium rhizosphaerae</name>
    <dbReference type="NCBI Taxonomy" id="2803861"/>
    <lineage>
        <taxon>Bacteria</taxon>
        <taxon>Bacillati</taxon>
        <taxon>Bacillota</taxon>
        <taxon>Clostridia</taxon>
        <taxon>Eubacteriales</taxon>
        <taxon>Clostridiaceae</taxon>
        <taxon>Clostridium</taxon>
    </lineage>
</organism>
<evidence type="ECO:0000256" key="2">
    <source>
        <dbReference type="ARBA" id="ARBA00007401"/>
    </source>
</evidence>
<comment type="catalytic activity">
    <reaction evidence="1 8">
        <text>Hydrolysis of terminal non-reducing beta-D-galactose residues in beta-D-galactosides.</text>
        <dbReference type="EC" id="3.2.1.23"/>
    </reaction>
</comment>
<dbReference type="InterPro" id="IPR050347">
    <property type="entry name" value="Bact_Beta-galactosidase"/>
</dbReference>
<dbReference type="InterPro" id="IPR032312">
    <property type="entry name" value="LacZ_4"/>
</dbReference>
<keyword evidence="5 8" id="KW-0378">Hydrolase</keyword>
<dbReference type="InterPro" id="IPR006104">
    <property type="entry name" value="Glyco_hydro_2_N"/>
</dbReference>
<keyword evidence="6 8" id="KW-0326">Glycosidase</keyword>
<dbReference type="InterPro" id="IPR006102">
    <property type="entry name" value="Ig-like_GH2"/>
</dbReference>
<dbReference type="PRINTS" id="PR00132">
    <property type="entry name" value="GLHYDRLASE2"/>
</dbReference>
<name>A0ABS1TAM8_9CLOT</name>
<keyword evidence="11" id="KW-1185">Reference proteome</keyword>
<dbReference type="Pfam" id="PF02836">
    <property type="entry name" value="Glyco_hydro_2_C"/>
    <property type="match status" value="1"/>
</dbReference>
<dbReference type="Pfam" id="PF02929">
    <property type="entry name" value="Bgal_small_N"/>
    <property type="match status" value="1"/>
</dbReference>
<dbReference type="SUPFAM" id="SSF51445">
    <property type="entry name" value="(Trans)glycosidases"/>
    <property type="match status" value="1"/>
</dbReference>
<evidence type="ECO:0000256" key="8">
    <source>
        <dbReference type="RuleBase" id="RU361154"/>
    </source>
</evidence>
<sequence>MKKINYTSPMNGYPELNNNPEIFEINRLEAHASLMPYEEICSSENYLFLNGDWKFSFAENPEKRIKKFYENDYDTTSWKEIKVPGHWQLQGYDYPQYTNKLYPWHGKEDVKVGFAPTEYNPVGSYVRNFKLPEVFKNRPLYISFQGVEAAFYLWINGEFVGYSEDSFSPSEFDITPYIIDGENKIAVEVYRWCDASWLEDQDFWRLSGIFRDVYLYTTADAHIYDFSVITDLDENYANAELKIKAKVTNYFEKEMEDMTLEALLYDKNNSLVYNEPLKMKVDLNNKPEIVLETSKLIENPLKWSAEQPNLYNLVLTLKNDAGNTIETVSCNVGFRKFELKEGFMKINGERILFKGVNRHEFNCKYGRAIGYEDMVYDIKLMKKFNINAVRTSHYPNNVLWYELCDKYGLYVIDETNLETHGMWELGHYKEEEILPGGHPEWTAAVIDRCNSMFERDKNHPSILIWSLGNEAYGGENFIKMHDFLRSKDSTRLIHYEGLFHHRATEAASDMESQMYTKPRDVEAYALSDPKKPFILCEYSHSMGNSNGNLFKYWELFRKYSILQGGFIWDWIDQALLTKTENRIEYLAYGGDFGDTPNDSNFCGNGIIFADRTLTPKIYEVKKCYESIKIEAIDLSQGKFNIYNEFLFTNLNEYNLQWNIDKNGAPILEGNMEVDVKPNSYESIDINYELPKADSDEDEYILNISFVLKNDTIWAERGHEISFVQFKLIQELEHIDKFTDKFPNIIINNSLDKIIVEGKDFSAIFHKSKGELISYSYKGLELLKSPITPNFWRAVTDNDRGNNLEQRCNSWREAGKNKILKNISINDFKSLMQIKISFILPTTTLSECIVFYEIYGDGEVRITETLVPGIETPEIPEIGMMFTMEKQFEDLTWYGNGPHENYWDRNKGTKIGLYKGKVNDQFVPYLRPQECGNKTDVRWASLVNSEGVGLIIKGSPTIELNVLPYTPLELEENDHSYKLPQSDKVVVRVNYKQMGVGGDDTWGAKTHEEFTLYANKNYTYSYSIKGIKL</sequence>
<dbReference type="InterPro" id="IPR004199">
    <property type="entry name" value="B-gal_small/dom_5"/>
</dbReference>
<dbReference type="PROSITE" id="PS00719">
    <property type="entry name" value="GLYCOSYL_HYDROL_F2_1"/>
    <property type="match status" value="1"/>
</dbReference>
<reference evidence="10 11" key="1">
    <citation type="submission" date="2021-01" db="EMBL/GenBank/DDBJ databases">
        <title>Genome public.</title>
        <authorList>
            <person name="Liu C."/>
            <person name="Sun Q."/>
        </authorList>
    </citation>
    <scope>NUCLEOTIDE SEQUENCE [LARGE SCALE GENOMIC DNA]</scope>
    <source>
        <strain evidence="10 11">YIM B02515</strain>
    </source>
</reference>
<dbReference type="EC" id="3.2.1.23" evidence="3 8"/>
<gene>
    <name evidence="10" type="ORF">JK636_11600</name>
</gene>
<evidence type="ECO:0000256" key="3">
    <source>
        <dbReference type="ARBA" id="ARBA00012756"/>
    </source>
</evidence>
<dbReference type="InterPro" id="IPR006103">
    <property type="entry name" value="Glyco_hydro_2_cat"/>
</dbReference>
<comment type="similarity">
    <text evidence="2 8">Belongs to the glycosyl hydrolase 2 family.</text>
</comment>
<evidence type="ECO:0000313" key="11">
    <source>
        <dbReference type="Proteomes" id="UP000632377"/>
    </source>
</evidence>
<dbReference type="Pfam" id="PF02837">
    <property type="entry name" value="Glyco_hydro_2_N"/>
    <property type="match status" value="1"/>
</dbReference>
<dbReference type="Gene3D" id="3.20.20.80">
    <property type="entry name" value="Glycosidases"/>
    <property type="match status" value="1"/>
</dbReference>
<dbReference type="InterPro" id="IPR023230">
    <property type="entry name" value="Glyco_hydro_2_CS"/>
</dbReference>
<dbReference type="InterPro" id="IPR006101">
    <property type="entry name" value="Glyco_hydro_2"/>
</dbReference>
<dbReference type="InterPro" id="IPR008979">
    <property type="entry name" value="Galactose-bd-like_sf"/>
</dbReference>
<dbReference type="Gene3D" id="2.60.40.10">
    <property type="entry name" value="Immunoglobulins"/>
    <property type="match status" value="2"/>
</dbReference>
<dbReference type="PANTHER" id="PTHR46323:SF2">
    <property type="entry name" value="BETA-GALACTOSIDASE"/>
    <property type="match status" value="1"/>
</dbReference>